<accession>A0A1B6HDN5</accession>
<dbReference type="SUPFAM" id="SSF81383">
    <property type="entry name" value="F-box domain"/>
    <property type="match status" value="1"/>
</dbReference>
<evidence type="ECO:0000313" key="2">
    <source>
        <dbReference type="EMBL" id="JAS72741.1"/>
    </source>
</evidence>
<feature type="domain" description="F-box" evidence="1">
    <location>
        <begin position="1"/>
        <end position="46"/>
    </location>
</feature>
<reference evidence="2" key="1">
    <citation type="submission" date="2015-11" db="EMBL/GenBank/DDBJ databases">
        <title>De novo transcriptome assembly of four potential Pierce s Disease insect vectors from Arizona vineyards.</title>
        <authorList>
            <person name="Tassone E.E."/>
        </authorList>
    </citation>
    <scope>NUCLEOTIDE SEQUENCE</scope>
</reference>
<dbReference type="EMBL" id="GECU01034965">
    <property type="protein sequence ID" value="JAS72741.1"/>
    <property type="molecule type" value="Transcribed_RNA"/>
</dbReference>
<dbReference type="InterPro" id="IPR001810">
    <property type="entry name" value="F-box_dom"/>
</dbReference>
<dbReference type="InterPro" id="IPR036047">
    <property type="entry name" value="F-box-like_dom_sf"/>
</dbReference>
<name>A0A1B6HDN5_9HEMI</name>
<dbReference type="Pfam" id="PF12937">
    <property type="entry name" value="F-box-like"/>
    <property type="match status" value="1"/>
</dbReference>
<dbReference type="SMART" id="SM00256">
    <property type="entry name" value="FBOX"/>
    <property type="match status" value="1"/>
</dbReference>
<protein>
    <recommendedName>
        <fullName evidence="1">F-box domain-containing protein</fullName>
    </recommendedName>
</protein>
<sequence length="437" mass="50385">MDLTDLPIEMVEAVAQYLSVEDVCACSQVNSIWKNVFNSNALWSRYCTFHPGYFFKQKSKMNYVQSVDNGEHCENKKMAFKEMFVSDNVSHGKYHTSYVNCSSLYCDCVLDAVDVVGNHWLFISCMSGSTMVSEHKLQVWKISGDPSFHTCIATAFGRVSRMYVTEMKLVKDKLYIIYRGEALIYEFEYPLYELVFLCRISCNEITRTSNLCFDQKMVFISDIVIGFEFTVSHQIQKAAPSFHVWNDTGIVIGSAHDQSFNPHHEIDETLFRSSHPIVNLKSNNLDKIVVYNPYINCESDKRKAVIRVFDIESLKYLPQFYEERYFLTSVDIYKNIVALFHIDKEEDVAYGEFFDCTTGDSIYKVNFNINAHHKMVPNTQDGELVVLENNRFVVYDVTSKKVINSFIISGKGLDILILKKDVLLLESCIKGRIPNFM</sequence>
<proteinExistence type="predicted"/>
<dbReference type="PROSITE" id="PS50181">
    <property type="entry name" value="FBOX"/>
    <property type="match status" value="1"/>
</dbReference>
<gene>
    <name evidence="2" type="ORF">g.27004</name>
</gene>
<evidence type="ECO:0000259" key="1">
    <source>
        <dbReference type="PROSITE" id="PS50181"/>
    </source>
</evidence>
<organism evidence="2">
    <name type="scientific">Homalodisca liturata</name>
    <dbReference type="NCBI Taxonomy" id="320908"/>
    <lineage>
        <taxon>Eukaryota</taxon>
        <taxon>Metazoa</taxon>
        <taxon>Ecdysozoa</taxon>
        <taxon>Arthropoda</taxon>
        <taxon>Hexapoda</taxon>
        <taxon>Insecta</taxon>
        <taxon>Pterygota</taxon>
        <taxon>Neoptera</taxon>
        <taxon>Paraneoptera</taxon>
        <taxon>Hemiptera</taxon>
        <taxon>Auchenorrhyncha</taxon>
        <taxon>Membracoidea</taxon>
        <taxon>Cicadellidae</taxon>
        <taxon>Cicadellinae</taxon>
        <taxon>Proconiini</taxon>
        <taxon>Homalodisca</taxon>
    </lineage>
</organism>
<dbReference type="AlphaFoldDB" id="A0A1B6HDN5"/>
<dbReference type="Gene3D" id="1.20.1280.50">
    <property type="match status" value="1"/>
</dbReference>